<sequence length="96" mass="10951">MSPTNWRKIIDAAKRIPPQHCQTFVVALVSELERKALLPGVTAVHLLSRMEMPEEARVYRENHPDLSPLSDELRERRGSQSNRAVLALRRDHACAL</sequence>
<gene>
    <name evidence="2" type="ORF">sscle_05g045250</name>
</gene>
<dbReference type="VEuPathDB" id="FungiDB:sscle_05g045250"/>
<organism evidence="2 3">
    <name type="scientific">Sclerotinia sclerotiorum (strain ATCC 18683 / 1980 / Ss-1)</name>
    <name type="common">White mold</name>
    <name type="synonym">Whetzelinia sclerotiorum</name>
    <dbReference type="NCBI Taxonomy" id="665079"/>
    <lineage>
        <taxon>Eukaryota</taxon>
        <taxon>Fungi</taxon>
        <taxon>Dikarya</taxon>
        <taxon>Ascomycota</taxon>
        <taxon>Pezizomycotina</taxon>
        <taxon>Leotiomycetes</taxon>
        <taxon>Helotiales</taxon>
        <taxon>Sclerotiniaceae</taxon>
        <taxon>Sclerotinia</taxon>
    </lineage>
</organism>
<proteinExistence type="predicted"/>
<protein>
    <submittedName>
        <fullName evidence="2">Uncharacterized protein</fullName>
    </submittedName>
</protein>
<dbReference type="EMBL" id="CP017818">
    <property type="protein sequence ID" value="APA09755.1"/>
    <property type="molecule type" value="Genomic_DNA"/>
</dbReference>
<evidence type="ECO:0000256" key="1">
    <source>
        <dbReference type="SAM" id="MobiDB-lite"/>
    </source>
</evidence>
<evidence type="ECO:0000313" key="2">
    <source>
        <dbReference type="EMBL" id="APA09755.1"/>
    </source>
</evidence>
<accession>A0A1D9Q481</accession>
<name>A0A1D9Q481_SCLS1</name>
<dbReference type="AlphaFoldDB" id="A0A1D9Q481"/>
<reference evidence="3" key="1">
    <citation type="journal article" date="2017" name="Genome Biol. Evol.">
        <title>The complete genome sequence of the phytopathogenic fungus Sclerotinia sclerotiorum reveals insights into the genome architecture of broad host range pathogens.</title>
        <authorList>
            <person name="Derbyshire M."/>
            <person name="Denton-Giles M."/>
            <person name="Hegedus D."/>
            <person name="Seifbarghy S."/>
            <person name="Rollins J."/>
            <person name="van Kan J."/>
            <person name="Seidl M.F."/>
            <person name="Faino L."/>
            <person name="Mbengue M."/>
            <person name="Navaud O."/>
            <person name="Raffaele S."/>
            <person name="Hammond-Kosack K."/>
            <person name="Heard S."/>
            <person name="Oliver R."/>
        </authorList>
    </citation>
    <scope>NUCLEOTIDE SEQUENCE [LARGE SCALE GENOMIC DNA]</scope>
    <source>
        <strain evidence="3">ATCC 18683 / 1980 / Ss-1</strain>
    </source>
</reference>
<dbReference type="Proteomes" id="UP000177798">
    <property type="component" value="Chromosome 5"/>
</dbReference>
<dbReference type="OrthoDB" id="5296964at2759"/>
<evidence type="ECO:0000313" key="3">
    <source>
        <dbReference type="Proteomes" id="UP000177798"/>
    </source>
</evidence>
<feature type="region of interest" description="Disordered" evidence="1">
    <location>
        <begin position="59"/>
        <end position="82"/>
    </location>
</feature>